<evidence type="ECO:0000313" key="1">
    <source>
        <dbReference type="EMBL" id="SMF56697.1"/>
    </source>
</evidence>
<protein>
    <submittedName>
        <fullName evidence="1">Uncharacterized protein</fullName>
    </submittedName>
</protein>
<dbReference type="Proteomes" id="UP000192920">
    <property type="component" value="Unassembled WGS sequence"/>
</dbReference>
<evidence type="ECO:0000313" key="2">
    <source>
        <dbReference type="Proteomes" id="UP000192920"/>
    </source>
</evidence>
<dbReference type="RefSeq" id="WP_143477893.1">
    <property type="nucleotide sequence ID" value="NZ_FXAG01000037.1"/>
</dbReference>
<gene>
    <name evidence="1" type="ORF">SAMN02745746_04011</name>
</gene>
<dbReference type="STRING" id="1123014.SAMN02745746_04011"/>
<sequence length="246" mass="27471">MTTIKLAKENIKTNKENLTKSTVVVPVSHDCGCDYGEIISCRRYGTVYGPVYDGEISIDQFHGWADMIKNGAVTEVEKRIIITMSANEGNMDSVQSYDDQTLTAGAMQKTITTTGSGEFPAQVAEFRDEQPELYKALFENCGWTVEGKGVDHSKMHYCDKEATGGKKLTGIALKDLIRDSKRFNKTTNSKKGKQESKPIAAIIKAIKHEKFMEHQILSSAAQLSWNDFCFCLRISLMPVRRCVNSH</sequence>
<organism evidence="1 2">
    <name type="scientific">Pseudogulbenkiania subflava DSM 22618</name>
    <dbReference type="NCBI Taxonomy" id="1123014"/>
    <lineage>
        <taxon>Bacteria</taxon>
        <taxon>Pseudomonadati</taxon>
        <taxon>Pseudomonadota</taxon>
        <taxon>Betaproteobacteria</taxon>
        <taxon>Neisseriales</taxon>
        <taxon>Chromobacteriaceae</taxon>
        <taxon>Pseudogulbenkiania</taxon>
    </lineage>
</organism>
<accession>A0A1Y6CE24</accession>
<dbReference type="EMBL" id="FXAG01000037">
    <property type="protein sequence ID" value="SMF56697.1"/>
    <property type="molecule type" value="Genomic_DNA"/>
</dbReference>
<keyword evidence="2" id="KW-1185">Reference proteome</keyword>
<proteinExistence type="predicted"/>
<dbReference type="AlphaFoldDB" id="A0A1Y6CE24"/>
<name>A0A1Y6CE24_9NEIS</name>
<reference evidence="2" key="1">
    <citation type="submission" date="2017-04" db="EMBL/GenBank/DDBJ databases">
        <authorList>
            <person name="Varghese N."/>
            <person name="Submissions S."/>
        </authorList>
    </citation>
    <scope>NUCLEOTIDE SEQUENCE [LARGE SCALE GENOMIC DNA]</scope>
    <source>
        <strain evidence="2">DSM 22618</strain>
    </source>
</reference>